<proteinExistence type="predicted"/>
<gene>
    <name evidence="2" type="ORF">HMPREF9726_01839</name>
</gene>
<feature type="non-terminal residue" evidence="2">
    <location>
        <position position="349"/>
    </location>
</feature>
<comment type="caution">
    <text evidence="2">The sequence shown here is derived from an EMBL/GenBank/DDBJ whole genome shotgun (WGS) entry which is preliminary data.</text>
</comment>
<sequence length="349" mass="39242">MIIKLSKEQLKKINGGSDEPDAEKIKEWRIQNEKAAKIPREAAIYRKGARGNFDRVHTGMSYWCNMNTLDTLEAVGFHTEWLENSEGKYDTTSNQIIDNANKFIQEFSAPKAAEAVNSAVKENSDLSYANAVNLYNNVVNDCDCPLVKLKTGKEAHDLANKGYMPFIGKKGKNHGHAVPVLPSDTPYDETKGPLVSHVGGGDNGIKFAATSFGFGLDSGWDDSRVEIFYDKTQTHIPKAGSRPAWDFKNNRQSISIYDPSYQEEDFEIKLEIKSNSAGENNNSNQLSFFRLDPEFFIAARDGIDVNRLMHQIRQEKAKAEAEAKRIAEEKAAKEKAEKERLAKEEEERK</sequence>
<feature type="region of interest" description="Disordered" evidence="1">
    <location>
        <begin position="314"/>
        <end position="349"/>
    </location>
</feature>
<reference evidence="2" key="1">
    <citation type="submission" date="2012-01" db="EMBL/GenBank/DDBJ databases">
        <title>The Genome Sequence of Treponema denticola H-22.</title>
        <authorList>
            <consortium name="The Broad Institute Genome Sequencing Platform"/>
            <person name="Earl A."/>
            <person name="Ward D."/>
            <person name="Feldgarden M."/>
            <person name="Gevers D."/>
            <person name="Blanton J.M."/>
            <person name="Fenno C.J."/>
            <person name="Baranova O.V."/>
            <person name="Mathney J."/>
            <person name="Dewhirst F.E."/>
            <person name="Izard J."/>
            <person name="Young S.K."/>
            <person name="Zeng Q."/>
            <person name="Gargeya S."/>
            <person name="Fitzgerald M."/>
            <person name="Haas B."/>
            <person name="Abouelleil A."/>
            <person name="Alvarado L."/>
            <person name="Arachchi H.M."/>
            <person name="Berlin A."/>
            <person name="Chapman S.B."/>
            <person name="Gearin G."/>
            <person name="Goldberg J."/>
            <person name="Griggs A."/>
            <person name="Gujja S."/>
            <person name="Hansen M."/>
            <person name="Heiman D."/>
            <person name="Howarth C."/>
            <person name="Larimer J."/>
            <person name="Lui A."/>
            <person name="MacDonald P.J.P."/>
            <person name="McCowen C."/>
            <person name="Montmayeur A."/>
            <person name="Murphy C."/>
            <person name="Neiman D."/>
            <person name="Pearson M."/>
            <person name="Priest M."/>
            <person name="Roberts A."/>
            <person name="Saif S."/>
            <person name="Shea T."/>
            <person name="Sisk P."/>
            <person name="Stolte C."/>
            <person name="Sykes S."/>
            <person name="Wortman J."/>
            <person name="Nusbaum C."/>
            <person name="Birren B."/>
        </authorList>
    </citation>
    <scope>NUCLEOTIDE SEQUENCE [LARGE SCALE GENOMIC DNA]</scope>
    <source>
        <strain evidence="2">H-22</strain>
    </source>
</reference>
<dbReference type="EMBL" id="AGDV01000017">
    <property type="protein sequence ID" value="EMB31764.1"/>
    <property type="molecule type" value="Genomic_DNA"/>
</dbReference>
<name>A0A0E2E4U0_TREDN</name>
<accession>A0A0E2E4U0</accession>
<evidence type="ECO:0000256" key="1">
    <source>
        <dbReference type="SAM" id="MobiDB-lite"/>
    </source>
</evidence>
<evidence type="ECO:0000313" key="2">
    <source>
        <dbReference type="EMBL" id="EMB31764.1"/>
    </source>
</evidence>
<dbReference type="HOGENOM" id="CLU_795783_0_0_12"/>
<protein>
    <submittedName>
        <fullName evidence="2">Uncharacterized protein</fullName>
    </submittedName>
</protein>
<dbReference type="AlphaFoldDB" id="A0A0E2E4U0"/>
<organism evidence="2">
    <name type="scientific">Treponema denticola H-22</name>
    <dbReference type="NCBI Taxonomy" id="999432"/>
    <lineage>
        <taxon>Bacteria</taxon>
        <taxon>Pseudomonadati</taxon>
        <taxon>Spirochaetota</taxon>
        <taxon>Spirochaetia</taxon>
        <taxon>Spirochaetales</taxon>
        <taxon>Treponemataceae</taxon>
        <taxon>Treponema</taxon>
    </lineage>
</organism>
<dbReference type="Proteomes" id="UP000011705">
    <property type="component" value="Chromosome"/>
</dbReference>